<evidence type="ECO:0000259" key="1">
    <source>
        <dbReference type="Pfam" id="PF13472"/>
    </source>
</evidence>
<dbReference type="InterPro" id="IPR036514">
    <property type="entry name" value="SGNH_hydro_sf"/>
</dbReference>
<keyword evidence="3" id="KW-1185">Reference proteome</keyword>
<dbReference type="Gene3D" id="3.40.50.1110">
    <property type="entry name" value="SGNH hydrolase"/>
    <property type="match status" value="1"/>
</dbReference>
<dbReference type="eggNOG" id="ENOG5033II5">
    <property type="taxonomic scope" value="Bacteria"/>
</dbReference>
<dbReference type="KEGG" id="lpl:lp_2405"/>
<accession>F9UQU5</accession>
<sequence length="731" mass="81574">MNIDDHTLATNELAVLPLNHNWYQKVASNFEILQQYLNVFNGLGYYPNVGIISAGTLTIDLLNKHVDLRAGTMIERIGSAEVKVPTNVGIDLTNLGSVDYLVYDIQTNALMELSAIDKLKSTQILLNAIADQQLVFAYNRHTTKLFNSSEMMAPTNRATVVGDTIYVDWDQSAILIPKTTLIETTDNQFYTAKTDTDTRLDFSEYRNKGVDFMLIYDTLAKKYALSEIANQDYVTTNQGLYNSQLLLCIVNSNGLKLVEHGSNIVMKPFGESKQGNVTILNGTLTIDTNAHTIAFSDDFILGLTQAGRFQSLNHANNLTYQDKATGSAINTLYYHITLTERYFYVDVYPHNVDDFRILTFWNGKVFGIDDLDRVIVNGVGNGGRAALINKIDLRQLSTMMYSKEHPTVKIANLGDSTYQITGVSSTNGRWSDLLQPALIAETGNPNIKVVNGGFSGKSIQWIHDNFDTYFGHGKQFDGVQFVILGMGLNNATEFYNLDVIKGITKDVIQKIQALGMSVVLATTQANNLTTLSDRQEWYMYAAENAMRKELAHEMNLQLLDLNDATQKFLQYSHVKNSEITFDGLHFAPRGHQFEADWFESQLLTRPITITDNFQVDSTVQNTKSSAPQDWVVDNPNFTDGFKTKFNTSNNKGDTMLLDTLIMNMNTNPKALIAYTGPQNNGAYAVINGKKYPLSTGKTVLLDYAEMGLYHIKIMSGANNSVDVEGLKFKDA</sequence>
<feature type="domain" description="SGNH hydrolase-type esterase" evidence="1">
    <location>
        <begin position="413"/>
        <end position="592"/>
    </location>
</feature>
<protein>
    <submittedName>
        <fullName evidence="2">Prophage P2a protein 52</fullName>
    </submittedName>
</protein>
<dbReference type="HOGENOM" id="CLU_378900_0_0_9"/>
<evidence type="ECO:0000313" key="3">
    <source>
        <dbReference type="Proteomes" id="UP000000432"/>
    </source>
</evidence>
<name>F9UQU5_LACPL</name>
<dbReference type="RefSeq" id="WP_011101737.1">
    <property type="nucleotide sequence ID" value="NC_004567.2"/>
</dbReference>
<dbReference type="CDD" id="cd00229">
    <property type="entry name" value="SGNH_hydrolase"/>
    <property type="match status" value="1"/>
</dbReference>
<reference evidence="2 3" key="1">
    <citation type="journal article" date="2003" name="Proc. Natl. Acad. Sci. U.S.A.">
        <title>Complete genome sequence of Lactobacillus plantarum WCFS1.</title>
        <authorList>
            <person name="Kleerebezem M."/>
            <person name="Boekhorst J."/>
            <person name="van Kranenburg R."/>
            <person name="Molenaar D."/>
            <person name="Kuipers O.P."/>
            <person name="Leer R."/>
            <person name="Tarchini R."/>
            <person name="Peters S.A."/>
            <person name="Sandbrink H.M."/>
            <person name="Fiers M.W."/>
            <person name="Stiekema W."/>
            <person name="Lankhorst R.M."/>
            <person name="Bron P.A."/>
            <person name="Hoffer S.M."/>
            <person name="Groot M.N."/>
            <person name="Kerkhoven R."/>
            <person name="de Vries M."/>
            <person name="Ursing B."/>
            <person name="de Vos W.M."/>
            <person name="Siezen R.J."/>
        </authorList>
    </citation>
    <scope>NUCLEOTIDE SEQUENCE [LARGE SCALE GENOMIC DNA]</scope>
    <source>
        <strain evidence="3">ATCC BAA-793 / NCIMB 8826 / WCFS1</strain>
    </source>
</reference>
<dbReference type="Proteomes" id="UP000000432">
    <property type="component" value="Chromosome"/>
</dbReference>
<dbReference type="AlphaFoldDB" id="F9UQU5"/>
<proteinExistence type="predicted"/>
<dbReference type="PATRIC" id="fig|220668.9.peg.2031"/>
<dbReference type="SUPFAM" id="SSF52266">
    <property type="entry name" value="SGNH hydrolase"/>
    <property type="match status" value="1"/>
</dbReference>
<organism evidence="2 3">
    <name type="scientific">Lactiplantibacillus plantarum (strain ATCC BAA-793 / NCIMB 8826 / WCFS1)</name>
    <name type="common">Lactobacillus plantarum</name>
    <dbReference type="NCBI Taxonomy" id="220668"/>
    <lineage>
        <taxon>Bacteria</taxon>
        <taxon>Bacillati</taxon>
        <taxon>Bacillota</taxon>
        <taxon>Bacilli</taxon>
        <taxon>Lactobacillales</taxon>
        <taxon>Lactobacillaceae</taxon>
        <taxon>Lactiplantibacillus</taxon>
    </lineage>
</organism>
<dbReference type="STRING" id="220668.lp_2405"/>
<evidence type="ECO:0000313" key="2">
    <source>
        <dbReference type="EMBL" id="CCC79584.1"/>
    </source>
</evidence>
<dbReference type="Pfam" id="PF13472">
    <property type="entry name" value="Lipase_GDSL_2"/>
    <property type="match status" value="1"/>
</dbReference>
<reference key="2">
    <citation type="submission" date="2011-06" db="EMBL/GenBank/DDBJ databases">
        <title>Complete resequencing and reannotation of the Lactobacillus plantarum WCFS1 genome.</title>
        <authorList>
            <person name="Siezen R.J."/>
            <person name="Francke C."/>
            <person name="Renckens B."/>
            <person name="Boekhorst J."/>
            <person name="Wels M."/>
            <person name="Kleerebezem M."/>
            <person name="van Hijum S.A.F.T."/>
        </authorList>
    </citation>
    <scope>NUCLEOTIDE SEQUENCE</scope>
    <source>
        <strain>WCFS1</strain>
    </source>
</reference>
<dbReference type="OrthoDB" id="9808275at2"/>
<dbReference type="EMBL" id="AL935263">
    <property type="protein sequence ID" value="CCC79584.1"/>
    <property type="molecule type" value="Genomic_DNA"/>
</dbReference>
<gene>
    <name evidence="2" type="ordered locus">lp_2405</name>
</gene>
<dbReference type="InterPro" id="IPR013830">
    <property type="entry name" value="SGNH_hydro"/>
</dbReference>
<dbReference type="EnsemblBacteria" id="CCC79584">
    <property type="protein sequence ID" value="CCC79584"/>
    <property type="gene ID" value="lp_2405"/>
</dbReference>
<reference evidence="2 3" key="3">
    <citation type="journal article" date="2012" name="J. Bacteriol.">
        <title>Complete resequencing and reannotation of the Lactobacillus plantarum WCFS1 genome.</title>
        <authorList>
            <person name="Siezen R.J."/>
            <person name="Francke C."/>
            <person name="Renckens B."/>
            <person name="Boekhorst J."/>
            <person name="Wels M."/>
            <person name="Kleerebezem M."/>
            <person name="van Hijum S.A.F.T."/>
        </authorList>
    </citation>
    <scope>NUCLEOTIDE SEQUENCE [LARGE SCALE GENOMIC DNA]</scope>
    <source>
        <strain evidence="3">ATCC BAA-793 / NCIMB 8826 / WCFS1</strain>
    </source>
</reference>